<evidence type="ECO:0000313" key="2">
    <source>
        <dbReference type="Proteomes" id="UP000587760"/>
    </source>
</evidence>
<keyword evidence="2" id="KW-1185">Reference proteome</keyword>
<dbReference type="EMBL" id="JACHGJ010000005">
    <property type="protein sequence ID" value="MBB6481075.1"/>
    <property type="molecule type" value="Genomic_DNA"/>
</dbReference>
<evidence type="ECO:0008006" key="3">
    <source>
        <dbReference type="Google" id="ProtNLM"/>
    </source>
</evidence>
<dbReference type="AlphaFoldDB" id="A0A841RAV4"/>
<name>A0A841RAV4_9SPIO</name>
<evidence type="ECO:0000313" key="1">
    <source>
        <dbReference type="EMBL" id="MBB6481075.1"/>
    </source>
</evidence>
<organism evidence="1 2">
    <name type="scientific">Spirochaeta isovalerica</name>
    <dbReference type="NCBI Taxonomy" id="150"/>
    <lineage>
        <taxon>Bacteria</taxon>
        <taxon>Pseudomonadati</taxon>
        <taxon>Spirochaetota</taxon>
        <taxon>Spirochaetia</taxon>
        <taxon>Spirochaetales</taxon>
        <taxon>Spirochaetaceae</taxon>
        <taxon>Spirochaeta</taxon>
    </lineage>
</organism>
<proteinExistence type="predicted"/>
<dbReference type="RefSeq" id="WP_184747321.1">
    <property type="nucleotide sequence ID" value="NZ_JACHGJ010000005.1"/>
</dbReference>
<gene>
    <name evidence="1" type="ORF">HNR50_002748</name>
</gene>
<dbReference type="Proteomes" id="UP000587760">
    <property type="component" value="Unassembled WGS sequence"/>
</dbReference>
<reference evidence="1 2" key="1">
    <citation type="submission" date="2020-08" db="EMBL/GenBank/DDBJ databases">
        <title>Genomic Encyclopedia of Type Strains, Phase IV (KMG-IV): sequencing the most valuable type-strain genomes for metagenomic binning, comparative biology and taxonomic classification.</title>
        <authorList>
            <person name="Goeker M."/>
        </authorList>
    </citation>
    <scope>NUCLEOTIDE SEQUENCE [LARGE SCALE GENOMIC DNA]</scope>
    <source>
        <strain evidence="1 2">DSM 2461</strain>
    </source>
</reference>
<dbReference type="PROSITE" id="PS51257">
    <property type="entry name" value="PROKAR_LIPOPROTEIN"/>
    <property type="match status" value="1"/>
</dbReference>
<protein>
    <recommendedName>
        <fullName evidence="3">Lipoprotein</fullName>
    </recommendedName>
</protein>
<sequence>MNDNRSKLKLILVFVLLLPLFTSCVTTPTPIEYSIENPSVIETEDVIIRFTLIPEEKSLELFGESGNVFGPYPGLLMKKQSYIIKMEIEAKRSPLTLDLRNIYLKVGDISSQSRNKAQLLNDWKTFLRNTKDREHAEFLTDKYMFSNKFTVTKDQPASGLIAFLKKYPESDDISITIGITPEGMPLQELSINL</sequence>
<comment type="caution">
    <text evidence="1">The sequence shown here is derived from an EMBL/GenBank/DDBJ whole genome shotgun (WGS) entry which is preliminary data.</text>
</comment>
<accession>A0A841RAV4</accession>